<dbReference type="InterPro" id="IPR000845">
    <property type="entry name" value="Nucleoside_phosphorylase_d"/>
</dbReference>
<reference evidence="12" key="2">
    <citation type="submission" date="2025-09" db="UniProtKB">
        <authorList>
            <consortium name="Ensembl"/>
        </authorList>
    </citation>
    <scope>IDENTIFICATION</scope>
</reference>
<dbReference type="GO" id="GO:0005737">
    <property type="term" value="C:cytoplasm"/>
    <property type="evidence" value="ECO:0007669"/>
    <property type="project" value="TreeGrafter"/>
</dbReference>
<evidence type="ECO:0000256" key="1">
    <source>
        <dbReference type="ARBA" id="ARBA00005058"/>
    </source>
</evidence>
<evidence type="ECO:0000256" key="8">
    <source>
        <dbReference type="ARBA" id="ARBA00023970"/>
    </source>
</evidence>
<dbReference type="GO" id="GO:0009116">
    <property type="term" value="P:nucleoside metabolic process"/>
    <property type="evidence" value="ECO:0007669"/>
    <property type="project" value="InterPro"/>
</dbReference>
<dbReference type="Gene3D" id="3.40.50.1580">
    <property type="entry name" value="Nucleoside phosphorylase domain"/>
    <property type="match status" value="1"/>
</dbReference>
<dbReference type="EC" id="2.4.2.1" evidence="9"/>
<evidence type="ECO:0000256" key="9">
    <source>
        <dbReference type="PIRNR" id="PIRNR000477"/>
    </source>
</evidence>
<dbReference type="CDD" id="cd09009">
    <property type="entry name" value="PNP-EcPNPII_like"/>
    <property type="match status" value="1"/>
</dbReference>
<keyword evidence="3 9" id="KW-0328">Glycosyltransferase</keyword>
<dbReference type="NCBIfam" id="TIGR01697">
    <property type="entry name" value="PNPH-PUNA-XAPA"/>
    <property type="match status" value="1"/>
</dbReference>
<dbReference type="GO" id="GO:0004731">
    <property type="term" value="F:purine-nucleoside phosphorylase activity"/>
    <property type="evidence" value="ECO:0007669"/>
    <property type="project" value="UniProtKB-EC"/>
</dbReference>
<name>A0A8C5X327_9PASS</name>
<feature type="binding site" evidence="10">
    <location>
        <begin position="93"/>
        <end position="95"/>
    </location>
    <ligand>
        <name>phosphate</name>
        <dbReference type="ChEBI" id="CHEBI:43474"/>
    </ligand>
</feature>
<dbReference type="Ensembl" id="ENSMCST00000007441.1">
    <property type="protein sequence ID" value="ENSMCSP00000007266.1"/>
    <property type="gene ID" value="ENSMCSG00000005212.1"/>
</dbReference>
<accession>A0A8C5X327</accession>
<dbReference type="InterPro" id="IPR011268">
    <property type="entry name" value="Purine_phosphorylase"/>
</dbReference>
<comment type="function">
    <text evidence="9">The purine nucleoside phosphorylases catalyze the phosphorolytic breakdown of the N-glycosidic bond in the beta-(deoxy)ribonucleoside molecules, with the formation of the corresponding free purine bases and pentose-1-phosphate.</text>
</comment>
<evidence type="ECO:0000256" key="2">
    <source>
        <dbReference type="ARBA" id="ARBA00006751"/>
    </source>
</evidence>
<evidence type="ECO:0000313" key="13">
    <source>
        <dbReference type="Proteomes" id="UP000694560"/>
    </source>
</evidence>
<dbReference type="UniPathway" id="UPA00606"/>
<feature type="domain" description="Nucleoside phosphorylase" evidence="11">
    <location>
        <begin position="35"/>
        <end position="291"/>
    </location>
</feature>
<evidence type="ECO:0000256" key="10">
    <source>
        <dbReference type="PIRSR" id="PIRSR000477-2"/>
    </source>
</evidence>
<feature type="binding site" evidence="10">
    <location>
        <position position="125"/>
    </location>
    <ligand>
        <name>phosphate</name>
        <dbReference type="ChEBI" id="CHEBI:43474"/>
    </ligand>
</feature>
<proteinExistence type="inferred from homology"/>
<dbReference type="Pfam" id="PF01048">
    <property type="entry name" value="PNP_UDP_1"/>
    <property type="match status" value="1"/>
</dbReference>
<keyword evidence="4 9" id="KW-0808">Transferase</keyword>
<dbReference type="PANTHER" id="PTHR11904:SF9">
    <property type="entry name" value="PURINE NUCLEOSIDE PHOSPHORYLASE-RELATED"/>
    <property type="match status" value="1"/>
</dbReference>
<comment type="pathway">
    <text evidence="1 9">Purine metabolism; purine nucleoside salvage.</text>
</comment>
<comment type="similarity">
    <text evidence="2 9">Belongs to the PNP/MTAP phosphorylase family.</text>
</comment>
<evidence type="ECO:0000256" key="5">
    <source>
        <dbReference type="ARBA" id="ARBA00023918"/>
    </source>
</evidence>
<dbReference type="PANTHER" id="PTHR11904">
    <property type="entry name" value="METHYLTHIOADENOSINE/PURINE NUCLEOSIDE PHOSPHORYLASE"/>
    <property type="match status" value="1"/>
</dbReference>
<evidence type="ECO:0000256" key="4">
    <source>
        <dbReference type="ARBA" id="ARBA00022679"/>
    </source>
</evidence>
<dbReference type="SUPFAM" id="SSF53167">
    <property type="entry name" value="Purine and uridine phosphorylases"/>
    <property type="match status" value="1"/>
</dbReference>
<organism evidence="12 13">
    <name type="scientific">Malurus cyaneus samueli</name>
    <dbReference type="NCBI Taxonomy" id="2593467"/>
    <lineage>
        <taxon>Eukaryota</taxon>
        <taxon>Metazoa</taxon>
        <taxon>Chordata</taxon>
        <taxon>Craniata</taxon>
        <taxon>Vertebrata</taxon>
        <taxon>Euteleostomi</taxon>
        <taxon>Archelosauria</taxon>
        <taxon>Archosauria</taxon>
        <taxon>Dinosauria</taxon>
        <taxon>Saurischia</taxon>
        <taxon>Theropoda</taxon>
        <taxon>Coelurosauria</taxon>
        <taxon>Aves</taxon>
        <taxon>Neognathae</taxon>
        <taxon>Neoaves</taxon>
        <taxon>Telluraves</taxon>
        <taxon>Australaves</taxon>
        <taxon>Passeriformes</taxon>
        <taxon>Meliphagoidea</taxon>
        <taxon>Maluridae</taxon>
        <taxon>Malurus</taxon>
    </lineage>
</organism>
<feature type="binding site" evidence="10">
    <location>
        <position position="230"/>
    </location>
    <ligand>
        <name>phosphate</name>
        <dbReference type="ChEBI" id="CHEBI:43474"/>
    </ligand>
</feature>
<evidence type="ECO:0000256" key="7">
    <source>
        <dbReference type="ARBA" id="ARBA00023950"/>
    </source>
</evidence>
<evidence type="ECO:0000256" key="6">
    <source>
        <dbReference type="ARBA" id="ARBA00023929"/>
    </source>
</evidence>
<feature type="binding site" evidence="10">
    <location>
        <position position="253"/>
    </location>
    <ligand>
        <name>a purine D-ribonucleoside</name>
        <dbReference type="ChEBI" id="CHEBI:142355"/>
    </ligand>
</feature>
<comment type="catalytic activity">
    <reaction evidence="6 9">
        <text>2'-deoxyguanosine + phosphate = 2-deoxy-alpha-D-ribose 1-phosphate + guanine</text>
        <dbReference type="Rhea" id="RHEA:27738"/>
        <dbReference type="ChEBI" id="CHEBI:16235"/>
        <dbReference type="ChEBI" id="CHEBI:17172"/>
        <dbReference type="ChEBI" id="CHEBI:43474"/>
        <dbReference type="ChEBI" id="CHEBI:57259"/>
        <dbReference type="EC" id="2.4.2.1"/>
    </reaction>
</comment>
<comment type="catalytic activity">
    <reaction evidence="5 9">
        <text>inosine + phosphate = alpha-D-ribose 1-phosphate + hypoxanthine</text>
        <dbReference type="Rhea" id="RHEA:27646"/>
        <dbReference type="ChEBI" id="CHEBI:17368"/>
        <dbReference type="ChEBI" id="CHEBI:17596"/>
        <dbReference type="ChEBI" id="CHEBI:43474"/>
        <dbReference type="ChEBI" id="CHEBI:57720"/>
        <dbReference type="EC" id="2.4.2.1"/>
    </reaction>
</comment>
<dbReference type="Proteomes" id="UP000694560">
    <property type="component" value="Unplaced"/>
</dbReference>
<sequence>MSCRGPGCPHLSPNGYEACAEAAAWLKARLREPPRVALVCGSGLGALAQELSEPQAFDYADIPHFPRSTVQGHAGRLVVGRLGSAPCAVLQGRFHLYEGYSPAQVVVPVRTLALAGVHTLVLTNAAGSLRPHLGPGHLLVIRDHIDLPGLAGRSPLVGPNDERFGPRFPAMTDAYDPALWRLALALAPKELRAQPGVYVGVGGPSYETPAECRLACPGRVPTPAFPPGMSTVSEASAARHLGLRVLGLSLITNSAPGDDDGPHPATPTGHEEVLLAAQEGARHLRALLVALAPKLDEPGRSRTRPDAP</sequence>
<reference evidence="12" key="1">
    <citation type="submission" date="2025-08" db="UniProtKB">
        <authorList>
            <consortium name="Ensembl"/>
        </authorList>
    </citation>
    <scope>IDENTIFICATION</scope>
</reference>
<dbReference type="AlphaFoldDB" id="A0A8C5X327"/>
<dbReference type="InterPro" id="IPR035994">
    <property type="entry name" value="Nucleoside_phosphorylase_sf"/>
</dbReference>
<evidence type="ECO:0000259" key="11">
    <source>
        <dbReference type="Pfam" id="PF01048"/>
    </source>
</evidence>
<feature type="binding site" evidence="10">
    <location>
        <position position="42"/>
    </location>
    <ligand>
        <name>phosphate</name>
        <dbReference type="ChEBI" id="CHEBI:43474"/>
    </ligand>
</feature>
<dbReference type="PIRSF" id="PIRSF000477">
    <property type="entry name" value="PurNPase"/>
    <property type="match status" value="1"/>
</dbReference>
<evidence type="ECO:0000313" key="12">
    <source>
        <dbReference type="Ensembl" id="ENSMCSP00000007266.1"/>
    </source>
</evidence>
<comment type="catalytic activity">
    <reaction evidence="8 9">
        <text>guanosine + phosphate = alpha-D-ribose 1-phosphate + guanine</text>
        <dbReference type="Rhea" id="RHEA:13233"/>
        <dbReference type="ChEBI" id="CHEBI:16235"/>
        <dbReference type="ChEBI" id="CHEBI:16750"/>
        <dbReference type="ChEBI" id="CHEBI:43474"/>
        <dbReference type="ChEBI" id="CHEBI:57720"/>
        <dbReference type="EC" id="2.4.2.1"/>
    </reaction>
</comment>
<keyword evidence="13" id="KW-1185">Reference proteome</keyword>
<dbReference type="NCBIfam" id="NF006054">
    <property type="entry name" value="PRK08202.1"/>
    <property type="match status" value="1"/>
</dbReference>
<feature type="binding site" evidence="10">
    <location>
        <position position="207"/>
    </location>
    <ligand>
        <name>a purine D-ribonucleoside</name>
        <dbReference type="ChEBI" id="CHEBI:142355"/>
    </ligand>
</feature>
<dbReference type="OrthoDB" id="10261782at2759"/>
<feature type="binding site" evidence="10">
    <location>
        <position position="73"/>
    </location>
    <ligand>
        <name>phosphate</name>
        <dbReference type="ChEBI" id="CHEBI:43474"/>
    </ligand>
</feature>
<evidence type="ECO:0000256" key="3">
    <source>
        <dbReference type="ARBA" id="ARBA00022676"/>
    </source>
</evidence>
<comment type="catalytic activity">
    <reaction evidence="7 9">
        <text>2'-deoxyinosine + phosphate = 2-deoxy-alpha-D-ribose 1-phosphate + hypoxanthine</text>
        <dbReference type="Rhea" id="RHEA:27750"/>
        <dbReference type="ChEBI" id="CHEBI:17368"/>
        <dbReference type="ChEBI" id="CHEBI:28997"/>
        <dbReference type="ChEBI" id="CHEBI:43474"/>
        <dbReference type="ChEBI" id="CHEBI:57259"/>
        <dbReference type="EC" id="2.4.2.1"/>
    </reaction>
</comment>
<protein>
    <recommendedName>
        <fullName evidence="9">Purine nucleoside phosphorylase</fullName>
        <ecNumber evidence="9">2.4.2.1</ecNumber>
    </recommendedName>
    <alternativeName>
        <fullName evidence="9">Inosine-guanosine phosphorylase</fullName>
    </alternativeName>
</protein>